<keyword evidence="9" id="KW-1185">Reference proteome</keyword>
<gene>
    <name evidence="8" type="ORF">SAMN05660836_02225</name>
</gene>
<dbReference type="InterPro" id="IPR011708">
    <property type="entry name" value="DNA_pol3_alpha_NTPase_dom"/>
</dbReference>
<organism evidence="8 9">
    <name type="scientific">Thermodesulforhabdus norvegica</name>
    <dbReference type="NCBI Taxonomy" id="39841"/>
    <lineage>
        <taxon>Bacteria</taxon>
        <taxon>Pseudomonadati</taxon>
        <taxon>Thermodesulfobacteriota</taxon>
        <taxon>Syntrophobacteria</taxon>
        <taxon>Syntrophobacterales</taxon>
        <taxon>Thermodesulforhabdaceae</taxon>
        <taxon>Thermodesulforhabdus</taxon>
    </lineage>
</organism>
<keyword evidence="5" id="KW-0239">DNA-directed DNA polymerase</keyword>
<sequence length="848" mass="96187">MFCHLHVRSAFTFLFGTFTPEQLVRRVKALGMSSVAITDRGGLYGAVKFVKAANRAGIKPILGIEAPLSDGSILVLIVKNKEGYSNLARLITATKLAQRDVFSLDDINTYHRGLICLTGGRDGRAWKLIRSGKLVEAKEFLGLLKDIFEADLYVEIQNHSIKTDIEVSGELMRLAKKIGSKTVGTNAVTFLKKEDFIIHQILVKIQQTVHHRAISPLPCDEFYLKSEQEMSCVLPPEVFHAIGEVVEKVDFTMELFRVHPPKVFDRDTERLTELCFRNLAVRYKPVTLEVLRRLEKELNLIFSRNFSSYFLVVYDVVSWARNRGIRLSIRGSAVGSLVTYLLFGGPDPIEHNLLFERFLNEGRFDPPDIDVDFDSERRNEVIRYVFHRFKGKAAFVSTLSTYRARGAVRDVARAMGRHLGEVSELTKFLPYHLRPNEINEALKKLPELAESPLHEENELVRLVGNLSGLPRQISTHLGGIILSESLLDMVPLELSPSGFPLSQYDKDDIEKLGLPKFDFLGLRMHTAISKTLSYIKENGKALDLDNIHLNDSDTYRLLCSTETVGVFQLESPGQRQLLSRLQPKCFSDLMIEISLFRPGPMQAKMATPFIRRKHGKEPVEYFCPELKPILEETYGILVYQEQVLKMVAKLTNSSLEWADVFRRSMTHDRSPEEMEKLRVEFISRCIKSGYSRFVAEKAWKQISAFASYGFCKAHAAAFAYITYQSAYLKAHFPLEFYLGLLNSGQVGSYPPWVILNEARRRFPVYPPHVNFSRFEYTIESNGIRVGFCAVKGIGAKTAEKIVKDREAHGPFKSIPEFLARVKLSRKIFCTLFTIGAFDGLGNNEGKVA</sequence>
<keyword evidence="3" id="KW-0548">Nucleotidyltransferase</keyword>
<proteinExistence type="predicted"/>
<evidence type="ECO:0000259" key="7">
    <source>
        <dbReference type="SMART" id="SM00481"/>
    </source>
</evidence>
<keyword evidence="2" id="KW-0808">Transferase</keyword>
<comment type="catalytic activity">
    <reaction evidence="6">
        <text>DNA(n) + a 2'-deoxyribonucleoside 5'-triphosphate = DNA(n+1) + diphosphate</text>
        <dbReference type="Rhea" id="RHEA:22508"/>
        <dbReference type="Rhea" id="RHEA-COMP:17339"/>
        <dbReference type="Rhea" id="RHEA-COMP:17340"/>
        <dbReference type="ChEBI" id="CHEBI:33019"/>
        <dbReference type="ChEBI" id="CHEBI:61560"/>
        <dbReference type="ChEBI" id="CHEBI:173112"/>
        <dbReference type="EC" id="2.7.7.7"/>
    </reaction>
</comment>
<dbReference type="InterPro" id="IPR040982">
    <property type="entry name" value="DNA_pol3_finger"/>
</dbReference>
<dbReference type="Gene3D" id="3.20.20.140">
    <property type="entry name" value="Metal-dependent hydrolases"/>
    <property type="match status" value="1"/>
</dbReference>
<evidence type="ECO:0000313" key="8">
    <source>
        <dbReference type="EMBL" id="SFM99179.1"/>
    </source>
</evidence>
<dbReference type="EMBL" id="FOUU01000009">
    <property type="protein sequence ID" value="SFM99179.1"/>
    <property type="molecule type" value="Genomic_DNA"/>
</dbReference>
<evidence type="ECO:0000256" key="4">
    <source>
        <dbReference type="ARBA" id="ARBA00022705"/>
    </source>
</evidence>
<dbReference type="InterPro" id="IPR003141">
    <property type="entry name" value="Pol/His_phosphatase_N"/>
</dbReference>
<protein>
    <recommendedName>
        <fullName evidence="1">DNA-directed DNA polymerase</fullName>
        <ecNumber evidence="1">2.7.7.7</ecNumber>
    </recommendedName>
</protein>
<dbReference type="OrthoDB" id="9803237at2"/>
<dbReference type="Pfam" id="PF14579">
    <property type="entry name" value="HHH_6"/>
    <property type="match status" value="1"/>
</dbReference>
<dbReference type="Pfam" id="PF07733">
    <property type="entry name" value="DNA_pol3_alpha"/>
    <property type="match status" value="1"/>
</dbReference>
<evidence type="ECO:0000256" key="5">
    <source>
        <dbReference type="ARBA" id="ARBA00022932"/>
    </source>
</evidence>
<dbReference type="EC" id="2.7.7.7" evidence="1"/>
<dbReference type="NCBIfam" id="TIGR00594">
    <property type="entry name" value="polc"/>
    <property type="match status" value="1"/>
</dbReference>
<evidence type="ECO:0000256" key="2">
    <source>
        <dbReference type="ARBA" id="ARBA00022679"/>
    </source>
</evidence>
<dbReference type="Gene3D" id="1.10.10.1600">
    <property type="entry name" value="Bacterial DNA polymerase III alpha subunit, thumb domain"/>
    <property type="match status" value="1"/>
</dbReference>
<dbReference type="GO" id="GO:0008408">
    <property type="term" value="F:3'-5' exonuclease activity"/>
    <property type="evidence" value="ECO:0007669"/>
    <property type="project" value="InterPro"/>
</dbReference>
<dbReference type="AlphaFoldDB" id="A0A1I4VDD4"/>
<reference evidence="8 9" key="1">
    <citation type="submission" date="2016-10" db="EMBL/GenBank/DDBJ databases">
        <authorList>
            <person name="de Groot N.N."/>
        </authorList>
    </citation>
    <scope>NUCLEOTIDE SEQUENCE [LARGE SCALE GENOMIC DNA]</scope>
    <source>
        <strain evidence="8 9">DSM 9990</strain>
    </source>
</reference>
<dbReference type="InterPro" id="IPR041931">
    <property type="entry name" value="DNA_pol3_alpha_thumb_dom"/>
</dbReference>
<dbReference type="GO" id="GO:0006260">
    <property type="term" value="P:DNA replication"/>
    <property type="evidence" value="ECO:0007669"/>
    <property type="project" value="UniProtKB-KW"/>
</dbReference>
<evidence type="ECO:0000256" key="1">
    <source>
        <dbReference type="ARBA" id="ARBA00012417"/>
    </source>
</evidence>
<dbReference type="InterPro" id="IPR004013">
    <property type="entry name" value="PHP_dom"/>
</dbReference>
<dbReference type="STRING" id="39841.SAMN05660836_02225"/>
<dbReference type="InterPro" id="IPR010994">
    <property type="entry name" value="RuvA_2-like"/>
</dbReference>
<dbReference type="Pfam" id="PF02811">
    <property type="entry name" value="PHP"/>
    <property type="match status" value="1"/>
</dbReference>
<feature type="domain" description="Polymerase/histidinol phosphatase N-terminal" evidence="7">
    <location>
        <begin position="3"/>
        <end position="70"/>
    </location>
</feature>
<accession>A0A1I4VDD4</accession>
<dbReference type="Pfam" id="PF17657">
    <property type="entry name" value="DNA_pol3_finger"/>
    <property type="match status" value="1"/>
</dbReference>
<dbReference type="Gene3D" id="1.10.150.870">
    <property type="match status" value="1"/>
</dbReference>
<evidence type="ECO:0000256" key="6">
    <source>
        <dbReference type="ARBA" id="ARBA00049244"/>
    </source>
</evidence>
<name>A0A1I4VDD4_9BACT</name>
<evidence type="ECO:0000313" key="9">
    <source>
        <dbReference type="Proteomes" id="UP000199611"/>
    </source>
</evidence>
<dbReference type="SMART" id="SM00481">
    <property type="entry name" value="POLIIIAc"/>
    <property type="match status" value="1"/>
</dbReference>
<dbReference type="PANTHER" id="PTHR32294">
    <property type="entry name" value="DNA POLYMERASE III SUBUNIT ALPHA"/>
    <property type="match status" value="1"/>
</dbReference>
<dbReference type="Proteomes" id="UP000199611">
    <property type="component" value="Unassembled WGS sequence"/>
</dbReference>
<evidence type="ECO:0000256" key="3">
    <source>
        <dbReference type="ARBA" id="ARBA00022695"/>
    </source>
</evidence>
<dbReference type="RefSeq" id="WP_093395838.1">
    <property type="nucleotide sequence ID" value="NZ_FOUU01000009.1"/>
</dbReference>
<dbReference type="SUPFAM" id="SSF89550">
    <property type="entry name" value="PHP domain-like"/>
    <property type="match status" value="1"/>
</dbReference>
<keyword evidence="4" id="KW-0235">DNA replication</keyword>
<dbReference type="InterPro" id="IPR029460">
    <property type="entry name" value="DNAPol_HHH"/>
</dbReference>
<dbReference type="InterPro" id="IPR004805">
    <property type="entry name" value="DnaE2/DnaE/PolC"/>
</dbReference>
<dbReference type="InterPro" id="IPR016195">
    <property type="entry name" value="Pol/histidinol_Pase-like"/>
</dbReference>
<dbReference type="GO" id="GO:0003887">
    <property type="term" value="F:DNA-directed DNA polymerase activity"/>
    <property type="evidence" value="ECO:0007669"/>
    <property type="project" value="UniProtKB-KW"/>
</dbReference>
<dbReference type="SUPFAM" id="SSF47781">
    <property type="entry name" value="RuvA domain 2-like"/>
    <property type="match status" value="1"/>
</dbReference>